<evidence type="ECO:0000256" key="3">
    <source>
        <dbReference type="ARBA" id="ARBA00023082"/>
    </source>
</evidence>
<dbReference type="PANTHER" id="PTHR43133:SF8">
    <property type="entry name" value="RNA POLYMERASE SIGMA FACTOR HI_1459-RELATED"/>
    <property type="match status" value="1"/>
</dbReference>
<dbReference type="PANTHER" id="PTHR43133">
    <property type="entry name" value="RNA POLYMERASE ECF-TYPE SIGMA FACTO"/>
    <property type="match status" value="1"/>
</dbReference>
<evidence type="ECO:0000256" key="2">
    <source>
        <dbReference type="ARBA" id="ARBA00023015"/>
    </source>
</evidence>
<dbReference type="EMBL" id="CP035758">
    <property type="protein sequence ID" value="QBD76214.1"/>
    <property type="molecule type" value="Genomic_DNA"/>
</dbReference>
<keyword evidence="3" id="KW-0731">Sigma factor</keyword>
<dbReference type="OrthoDB" id="146184at2"/>
<dbReference type="InterPro" id="IPR014284">
    <property type="entry name" value="RNA_pol_sigma-70_dom"/>
</dbReference>
<dbReference type="KEGG" id="kbs:EPA93_09395"/>
<dbReference type="Gene3D" id="1.10.10.10">
    <property type="entry name" value="Winged helix-like DNA-binding domain superfamily/Winged helix DNA-binding domain"/>
    <property type="match status" value="1"/>
</dbReference>
<dbReference type="InterPro" id="IPR013325">
    <property type="entry name" value="RNA_pol_sigma_r2"/>
</dbReference>
<dbReference type="AlphaFoldDB" id="A0A4P6JLX2"/>
<dbReference type="GO" id="GO:0006352">
    <property type="term" value="P:DNA-templated transcription initiation"/>
    <property type="evidence" value="ECO:0007669"/>
    <property type="project" value="InterPro"/>
</dbReference>
<comment type="similarity">
    <text evidence="1">Belongs to the sigma-70 factor family. ECF subfamily.</text>
</comment>
<dbReference type="GO" id="GO:0003677">
    <property type="term" value="F:DNA binding"/>
    <property type="evidence" value="ECO:0007669"/>
    <property type="project" value="UniProtKB-KW"/>
</dbReference>
<dbReference type="InterPro" id="IPR036388">
    <property type="entry name" value="WH-like_DNA-bd_sf"/>
</dbReference>
<evidence type="ECO:0000256" key="1">
    <source>
        <dbReference type="ARBA" id="ARBA00010641"/>
    </source>
</evidence>
<dbReference type="Proteomes" id="UP000290365">
    <property type="component" value="Chromosome"/>
</dbReference>
<proteinExistence type="inferred from homology"/>
<reference evidence="8 9" key="1">
    <citation type="submission" date="2019-01" db="EMBL/GenBank/DDBJ databases">
        <title>Ktedonosporobacter rubrisoli SCAWS-G2.</title>
        <authorList>
            <person name="Huang Y."/>
            <person name="Yan B."/>
        </authorList>
    </citation>
    <scope>NUCLEOTIDE SEQUENCE [LARGE SCALE GENOMIC DNA]</scope>
    <source>
        <strain evidence="8 9">SCAWS-G2</strain>
    </source>
</reference>
<feature type="domain" description="RNA polymerase sigma-70 region 2" evidence="6">
    <location>
        <begin position="23"/>
        <end position="87"/>
    </location>
</feature>
<accession>A0A4P6JLX2</accession>
<dbReference type="InterPro" id="IPR013249">
    <property type="entry name" value="RNA_pol_sigma70_r4_t2"/>
</dbReference>
<keyword evidence="9" id="KW-1185">Reference proteome</keyword>
<evidence type="ECO:0000259" key="7">
    <source>
        <dbReference type="Pfam" id="PF08281"/>
    </source>
</evidence>
<dbReference type="Pfam" id="PF04542">
    <property type="entry name" value="Sigma70_r2"/>
    <property type="match status" value="1"/>
</dbReference>
<dbReference type="InterPro" id="IPR007627">
    <property type="entry name" value="RNA_pol_sigma70_r2"/>
</dbReference>
<gene>
    <name evidence="8" type="ORF">EPA93_09395</name>
</gene>
<dbReference type="Pfam" id="PF08281">
    <property type="entry name" value="Sigma70_r4_2"/>
    <property type="match status" value="1"/>
</dbReference>
<sequence>MVLASSQNTPEYHSIETKFFGERPRLVGLCARLTGNPDAAEDLAQETLLEAWRNLDKFEQRDEDQAENWSKWLSAIARNVCKRWAREHYNDATHVAILATTDDDDDSLTELLPGTESIEIELEREELACLLDRALGMLPPSVREVLIERYIHESSHNEISERLGLSEDALVQRLYRGKLALRRIISTQFSAEAADFGISTAADSQAQLATRIYCPFCGKGQLVKYYNPADNITGFTCPKCGHICAWLDEIQQLKSFKSLLNRQLLLLGDHCWGAINGSQVLCFKCRQPAQFIVHHSPDVSQLDGPVHYPSTYLSCRHCGYVEINGLPHLTLDTREAHQFWRKHARMQWLPERAIDFAGRPALVSSFRSMVDAAQLDVIIDQATLKVLSIHEC</sequence>
<keyword evidence="4" id="KW-0238">DNA-binding</keyword>
<evidence type="ECO:0000313" key="8">
    <source>
        <dbReference type="EMBL" id="QBD76214.1"/>
    </source>
</evidence>
<keyword evidence="2" id="KW-0805">Transcription regulation</keyword>
<dbReference type="SUPFAM" id="SSF88946">
    <property type="entry name" value="Sigma2 domain of RNA polymerase sigma factors"/>
    <property type="match status" value="1"/>
</dbReference>
<dbReference type="Gene3D" id="1.10.1740.10">
    <property type="match status" value="1"/>
</dbReference>
<feature type="domain" description="RNA polymerase sigma factor 70 region 4 type 2" evidence="7">
    <location>
        <begin position="131"/>
        <end position="181"/>
    </location>
</feature>
<evidence type="ECO:0000313" key="9">
    <source>
        <dbReference type="Proteomes" id="UP000290365"/>
    </source>
</evidence>
<dbReference type="InterPro" id="IPR039425">
    <property type="entry name" value="RNA_pol_sigma-70-like"/>
</dbReference>
<dbReference type="RefSeq" id="WP_129886809.1">
    <property type="nucleotide sequence ID" value="NZ_CP035758.1"/>
</dbReference>
<evidence type="ECO:0000256" key="5">
    <source>
        <dbReference type="ARBA" id="ARBA00023163"/>
    </source>
</evidence>
<dbReference type="CDD" id="cd06171">
    <property type="entry name" value="Sigma70_r4"/>
    <property type="match status" value="1"/>
</dbReference>
<keyword evidence="5" id="KW-0804">Transcription</keyword>
<evidence type="ECO:0000256" key="4">
    <source>
        <dbReference type="ARBA" id="ARBA00023125"/>
    </source>
</evidence>
<protein>
    <submittedName>
        <fullName evidence="8">RNA polymerase sigma factor</fullName>
    </submittedName>
</protein>
<dbReference type="NCBIfam" id="TIGR02937">
    <property type="entry name" value="sigma70-ECF"/>
    <property type="match status" value="1"/>
</dbReference>
<dbReference type="InterPro" id="IPR013324">
    <property type="entry name" value="RNA_pol_sigma_r3/r4-like"/>
</dbReference>
<name>A0A4P6JLX2_KTERU</name>
<dbReference type="SUPFAM" id="SSF88659">
    <property type="entry name" value="Sigma3 and sigma4 domains of RNA polymerase sigma factors"/>
    <property type="match status" value="1"/>
</dbReference>
<organism evidence="8 9">
    <name type="scientific">Ktedonosporobacter rubrisoli</name>
    <dbReference type="NCBI Taxonomy" id="2509675"/>
    <lineage>
        <taxon>Bacteria</taxon>
        <taxon>Bacillati</taxon>
        <taxon>Chloroflexota</taxon>
        <taxon>Ktedonobacteria</taxon>
        <taxon>Ktedonobacterales</taxon>
        <taxon>Ktedonosporobacteraceae</taxon>
        <taxon>Ktedonosporobacter</taxon>
    </lineage>
</organism>
<evidence type="ECO:0000259" key="6">
    <source>
        <dbReference type="Pfam" id="PF04542"/>
    </source>
</evidence>
<dbReference type="GO" id="GO:0016987">
    <property type="term" value="F:sigma factor activity"/>
    <property type="evidence" value="ECO:0007669"/>
    <property type="project" value="UniProtKB-KW"/>
</dbReference>